<evidence type="ECO:0000313" key="1">
    <source>
        <dbReference type="EMBL" id="MBB5035543.1"/>
    </source>
</evidence>
<comment type="caution">
    <text evidence="1">The sequence shown here is derived from an EMBL/GenBank/DDBJ whole genome shotgun (WGS) entry which is preliminary data.</text>
</comment>
<dbReference type="EMBL" id="JACHIG010000019">
    <property type="protein sequence ID" value="MBB5035543.1"/>
    <property type="molecule type" value="Genomic_DNA"/>
</dbReference>
<organism evidence="1 2">
    <name type="scientific">Prosthecobacter vanneervenii</name>
    <dbReference type="NCBI Taxonomy" id="48466"/>
    <lineage>
        <taxon>Bacteria</taxon>
        <taxon>Pseudomonadati</taxon>
        <taxon>Verrucomicrobiota</taxon>
        <taxon>Verrucomicrobiia</taxon>
        <taxon>Verrucomicrobiales</taxon>
        <taxon>Verrucomicrobiaceae</taxon>
        <taxon>Prosthecobacter</taxon>
    </lineage>
</organism>
<evidence type="ECO:0000313" key="2">
    <source>
        <dbReference type="Proteomes" id="UP000590740"/>
    </source>
</evidence>
<protein>
    <submittedName>
        <fullName evidence="1">Uncharacterized protein</fullName>
    </submittedName>
</protein>
<keyword evidence="2" id="KW-1185">Reference proteome</keyword>
<dbReference type="RefSeq" id="WP_184344451.1">
    <property type="nucleotide sequence ID" value="NZ_JACHIG010000019.1"/>
</dbReference>
<accession>A0A7W7YG24</accession>
<gene>
    <name evidence="1" type="ORF">HNQ65_005156</name>
</gene>
<dbReference type="AlphaFoldDB" id="A0A7W7YG24"/>
<reference evidence="1 2" key="1">
    <citation type="submission" date="2020-08" db="EMBL/GenBank/DDBJ databases">
        <title>Genomic Encyclopedia of Type Strains, Phase IV (KMG-IV): sequencing the most valuable type-strain genomes for metagenomic binning, comparative biology and taxonomic classification.</title>
        <authorList>
            <person name="Goeker M."/>
        </authorList>
    </citation>
    <scope>NUCLEOTIDE SEQUENCE [LARGE SCALE GENOMIC DNA]</scope>
    <source>
        <strain evidence="1 2">DSM 12252</strain>
    </source>
</reference>
<sequence>MDLTKAITLSLGEVAEPVVTAYRLGVILHQLYAEKAYQGEKISRLQKDFATSAEFHQRLAELLNAGVLRPLRGCSATVYSLLGRRDDDAEEIACSIDPFCYLSHLSAMAHHGLTERIPTALFVSSPDARAWKQFALERMEKDLKRGYAAYREHGLPLLTRLKLDKIGRREVHRFASSHLGAYKNVQGKTLRVSSIGRTFLDMLRNPELCGGMRHVMEVFEEHAAGYLPLIVSEITQHGSKIDKVRAGYILEERMHLRDATVESWAALAQRGGSRKLDASAEYVPKWSDKWCLSLNL</sequence>
<dbReference type="Proteomes" id="UP000590740">
    <property type="component" value="Unassembled WGS sequence"/>
</dbReference>
<name>A0A7W7YG24_9BACT</name>
<proteinExistence type="predicted"/>